<dbReference type="Proteomes" id="UP000007752">
    <property type="component" value="Chromosome 5"/>
</dbReference>
<name>B9FI30_ORYSJ</name>
<organism evidence="2">
    <name type="scientific">Oryza sativa subsp. japonica</name>
    <name type="common">Rice</name>
    <dbReference type="NCBI Taxonomy" id="39947"/>
    <lineage>
        <taxon>Eukaryota</taxon>
        <taxon>Viridiplantae</taxon>
        <taxon>Streptophyta</taxon>
        <taxon>Embryophyta</taxon>
        <taxon>Tracheophyta</taxon>
        <taxon>Spermatophyta</taxon>
        <taxon>Magnoliopsida</taxon>
        <taxon>Liliopsida</taxon>
        <taxon>Poales</taxon>
        <taxon>Poaceae</taxon>
        <taxon>BOP clade</taxon>
        <taxon>Oryzoideae</taxon>
        <taxon>Oryzeae</taxon>
        <taxon>Oryzinae</taxon>
        <taxon>Oryza</taxon>
        <taxon>Oryza sativa</taxon>
    </lineage>
</organism>
<accession>B9FI30</accession>
<evidence type="ECO:0000256" key="1">
    <source>
        <dbReference type="SAM" id="MobiDB-lite"/>
    </source>
</evidence>
<feature type="compositionally biased region" description="Basic and acidic residues" evidence="1">
    <location>
        <begin position="30"/>
        <end position="40"/>
    </location>
</feature>
<dbReference type="EMBL" id="CM000142">
    <property type="protein sequence ID" value="EEE63600.1"/>
    <property type="molecule type" value="Genomic_DNA"/>
</dbReference>
<protein>
    <submittedName>
        <fullName evidence="2">Uncharacterized protein</fullName>
    </submittedName>
</protein>
<proteinExistence type="predicted"/>
<gene>
    <name evidence="2" type="ORF">OsJ_18417</name>
</gene>
<sequence>MAAVGADARHEIADAIAHSRRAHQQSRSAGETEWRSRLGMETRGGIPTMPASDESFVNDNDKRRRDAPISPQP</sequence>
<evidence type="ECO:0000313" key="2">
    <source>
        <dbReference type="EMBL" id="EEE63600.1"/>
    </source>
</evidence>
<dbReference type="AlphaFoldDB" id="B9FI30"/>
<reference evidence="2" key="1">
    <citation type="journal article" date="2005" name="PLoS Biol.">
        <title>The genomes of Oryza sativa: a history of duplications.</title>
        <authorList>
            <person name="Yu J."/>
            <person name="Wang J."/>
            <person name="Lin W."/>
            <person name="Li S."/>
            <person name="Li H."/>
            <person name="Zhou J."/>
            <person name="Ni P."/>
            <person name="Dong W."/>
            <person name="Hu S."/>
            <person name="Zeng C."/>
            <person name="Zhang J."/>
            <person name="Zhang Y."/>
            <person name="Li R."/>
            <person name="Xu Z."/>
            <person name="Li S."/>
            <person name="Li X."/>
            <person name="Zheng H."/>
            <person name="Cong L."/>
            <person name="Lin L."/>
            <person name="Yin J."/>
            <person name="Geng J."/>
            <person name="Li G."/>
            <person name="Shi J."/>
            <person name="Liu J."/>
            <person name="Lv H."/>
            <person name="Li J."/>
            <person name="Wang J."/>
            <person name="Deng Y."/>
            <person name="Ran L."/>
            <person name="Shi X."/>
            <person name="Wang X."/>
            <person name="Wu Q."/>
            <person name="Li C."/>
            <person name="Ren X."/>
            <person name="Wang J."/>
            <person name="Wang X."/>
            <person name="Li D."/>
            <person name="Liu D."/>
            <person name="Zhang X."/>
            <person name="Ji Z."/>
            <person name="Zhao W."/>
            <person name="Sun Y."/>
            <person name="Zhang Z."/>
            <person name="Bao J."/>
            <person name="Han Y."/>
            <person name="Dong L."/>
            <person name="Ji J."/>
            <person name="Chen P."/>
            <person name="Wu S."/>
            <person name="Liu J."/>
            <person name="Xiao Y."/>
            <person name="Bu D."/>
            <person name="Tan J."/>
            <person name="Yang L."/>
            <person name="Ye C."/>
            <person name="Zhang J."/>
            <person name="Xu J."/>
            <person name="Zhou Y."/>
            <person name="Yu Y."/>
            <person name="Zhang B."/>
            <person name="Zhuang S."/>
            <person name="Wei H."/>
            <person name="Liu B."/>
            <person name="Lei M."/>
            <person name="Yu H."/>
            <person name="Li Y."/>
            <person name="Xu H."/>
            <person name="Wei S."/>
            <person name="He X."/>
            <person name="Fang L."/>
            <person name="Zhang Z."/>
            <person name="Zhang Y."/>
            <person name="Huang X."/>
            <person name="Su Z."/>
            <person name="Tong W."/>
            <person name="Li J."/>
            <person name="Tong Z."/>
            <person name="Li S."/>
            <person name="Ye J."/>
            <person name="Wang L."/>
            <person name="Fang L."/>
            <person name="Lei T."/>
            <person name="Chen C."/>
            <person name="Chen H."/>
            <person name="Xu Z."/>
            <person name="Li H."/>
            <person name="Huang H."/>
            <person name="Zhang F."/>
            <person name="Xu H."/>
            <person name="Li N."/>
            <person name="Zhao C."/>
            <person name="Li S."/>
            <person name="Dong L."/>
            <person name="Huang Y."/>
            <person name="Li L."/>
            <person name="Xi Y."/>
            <person name="Qi Q."/>
            <person name="Li W."/>
            <person name="Zhang B."/>
            <person name="Hu W."/>
            <person name="Zhang Y."/>
            <person name="Tian X."/>
            <person name="Jiao Y."/>
            <person name="Liang X."/>
            <person name="Jin J."/>
            <person name="Gao L."/>
            <person name="Zheng W."/>
            <person name="Hao B."/>
            <person name="Liu S."/>
            <person name="Wang W."/>
            <person name="Yuan L."/>
            <person name="Cao M."/>
            <person name="McDermott J."/>
            <person name="Samudrala R."/>
            <person name="Wang J."/>
            <person name="Wong G.K."/>
            <person name="Yang H."/>
        </authorList>
    </citation>
    <scope>NUCLEOTIDE SEQUENCE [LARGE SCALE GENOMIC DNA]</scope>
</reference>
<feature type="region of interest" description="Disordered" evidence="1">
    <location>
        <begin position="15"/>
        <end position="73"/>
    </location>
</feature>
<reference evidence="2" key="2">
    <citation type="submission" date="2008-12" db="EMBL/GenBank/DDBJ databases">
        <title>Improved gene annotation of the rice (Oryza sativa) genomes.</title>
        <authorList>
            <person name="Wang J."/>
            <person name="Li R."/>
            <person name="Fan W."/>
            <person name="Huang Q."/>
            <person name="Zhang J."/>
            <person name="Zhou Y."/>
            <person name="Hu Y."/>
            <person name="Zi S."/>
            <person name="Li J."/>
            <person name="Ni P."/>
            <person name="Zheng H."/>
            <person name="Zhang Y."/>
            <person name="Zhao M."/>
            <person name="Hao Q."/>
            <person name="McDermott J."/>
            <person name="Samudrala R."/>
            <person name="Kristiansen K."/>
            <person name="Wong G.K.-S."/>
        </authorList>
    </citation>
    <scope>NUCLEOTIDE SEQUENCE</scope>
</reference>